<evidence type="ECO:0000313" key="1">
    <source>
        <dbReference type="EMBL" id="KCZ71990.1"/>
    </source>
</evidence>
<dbReference type="EMBL" id="JMIY01000003">
    <property type="protein sequence ID" value="KCZ71990.1"/>
    <property type="molecule type" value="Genomic_DNA"/>
</dbReference>
<gene>
    <name evidence="1" type="ORF">ANME2D_01389</name>
</gene>
<dbReference type="AlphaFoldDB" id="A0A062V9H0"/>
<evidence type="ECO:0000313" key="2">
    <source>
        <dbReference type="Proteomes" id="UP000027153"/>
    </source>
</evidence>
<dbReference type="Proteomes" id="UP000027153">
    <property type="component" value="Unassembled WGS sequence"/>
</dbReference>
<protein>
    <submittedName>
        <fullName evidence="1">Uncharacterized protein</fullName>
    </submittedName>
</protein>
<reference evidence="1 2" key="1">
    <citation type="journal article" date="2013" name="Nature">
        <title>Anaerobic oxidation of methane coupled to nitrate reduction in a novel archaeal lineage.</title>
        <authorList>
            <person name="Haroon M.F."/>
            <person name="Hu S."/>
            <person name="Shi Y."/>
            <person name="Imelfort M."/>
            <person name="Keller J."/>
            <person name="Hugenholtz P."/>
            <person name="Yuan Z."/>
            <person name="Tyson G.W."/>
        </authorList>
    </citation>
    <scope>NUCLEOTIDE SEQUENCE [LARGE SCALE GENOMIC DNA]</scope>
    <source>
        <strain evidence="1 2">ANME-2d</strain>
    </source>
</reference>
<proteinExistence type="predicted"/>
<comment type="caution">
    <text evidence="1">The sequence shown here is derived from an EMBL/GenBank/DDBJ whole genome shotgun (WGS) entry which is preliminary data.</text>
</comment>
<organism evidence="1 2">
    <name type="scientific">Candidatus Methanoperedens nitratireducens</name>
    <dbReference type="NCBI Taxonomy" id="1392998"/>
    <lineage>
        <taxon>Archaea</taxon>
        <taxon>Methanobacteriati</taxon>
        <taxon>Methanobacteriota</taxon>
        <taxon>Stenosarchaea group</taxon>
        <taxon>Methanomicrobia</taxon>
        <taxon>Methanosarcinales</taxon>
        <taxon>ANME-2 cluster</taxon>
        <taxon>Candidatus Methanoperedentaceae</taxon>
        <taxon>Candidatus Methanoperedens</taxon>
    </lineage>
</organism>
<name>A0A062V9H0_9EURY</name>
<sequence>MILLWKLKSKIKRNMAFVNRLSAFIMPKPCGFSTPRPRIAPQYVYTPSRGVTLGVHLRLIFSPSQRTQRTQSITTIFANFTPWYEKVLQQWRRTRIKRIFTGNFNPCQSVSSVQSVFDHNCSVMKKTINNELKTNLNELISPSSYRVRTSSVFILSEPHRNLRCDIIELFHTRTQNARRFFKHVSVFSVLSVVLTSRINSKSRRHGCT</sequence>
<keyword evidence="2" id="KW-1185">Reference proteome</keyword>
<accession>A0A062V9H0</accession>